<name>A0A2L2TH09_9HYPO</name>
<dbReference type="InterPro" id="IPR049326">
    <property type="entry name" value="Rhodopsin_dom_fungi"/>
</dbReference>
<feature type="compositionally biased region" description="Basic and acidic residues" evidence="6">
    <location>
        <begin position="359"/>
        <end position="374"/>
    </location>
</feature>
<feature type="transmembrane region" description="Helical" evidence="7">
    <location>
        <begin position="173"/>
        <end position="194"/>
    </location>
</feature>
<dbReference type="STRING" id="56646.A0A2L2TH09"/>
<comment type="similarity">
    <text evidence="5">Belongs to the SAT4 family.</text>
</comment>
<feature type="transmembrane region" description="Helical" evidence="7">
    <location>
        <begin position="248"/>
        <end position="267"/>
    </location>
</feature>
<dbReference type="EMBL" id="LN649231">
    <property type="protein sequence ID" value="CEI70252.1"/>
    <property type="molecule type" value="Genomic_DNA"/>
</dbReference>
<feature type="transmembrane region" description="Helical" evidence="7">
    <location>
        <begin position="41"/>
        <end position="62"/>
    </location>
</feature>
<dbReference type="AlphaFoldDB" id="A0A2L2TH09"/>
<dbReference type="GO" id="GO:0016020">
    <property type="term" value="C:membrane"/>
    <property type="evidence" value="ECO:0007669"/>
    <property type="project" value="UniProtKB-SubCell"/>
</dbReference>
<dbReference type="Pfam" id="PF20684">
    <property type="entry name" value="Fung_rhodopsin"/>
    <property type="match status" value="1"/>
</dbReference>
<keyword evidence="2 7" id="KW-0812">Transmembrane</keyword>
<feature type="domain" description="Rhodopsin" evidence="8">
    <location>
        <begin position="25"/>
        <end position="273"/>
    </location>
</feature>
<accession>A0A2L2TH09</accession>
<keyword evidence="10" id="KW-1185">Reference proteome</keyword>
<dbReference type="GeneID" id="37261967"/>
<feature type="transmembrane region" description="Helical" evidence="7">
    <location>
        <begin position="96"/>
        <end position="116"/>
    </location>
</feature>
<sequence length="387" mass="42645">MRNDTPNIIASAAITLPLATLALIARLVARRITKAGYGIDDAFSVVGWLGSLALLTNGMIWIKDGLGKPMEVGLTDDFTFYDKNRLAWIHMWTTSFTYTFAIAFSKFAILAFYWRLFQFSDIRIPIQVLSCITVAWFLLRLLMVCLQCLPLTALWDGTQEERAAKCHIKESTFFFSTVLTHVLIDCAILILPAIEVGKLHLPKGQKVAVIALFAFGAMTCLASIFVLIESFKFESDSKEMTLQMGLHYAWSIAECNFAVIAACLPMLRPVARRILPGSFLTSNSGGQSTQFSAPFSAPFSNGIRLTGVSKTKSRENDGASSTRELASSSGGQPDIYDMAEWPQGTQTTISSSPFRKYASAKDYEGSETGIRVDQETDVSVQRGDDKV</sequence>
<evidence type="ECO:0000256" key="4">
    <source>
        <dbReference type="ARBA" id="ARBA00023136"/>
    </source>
</evidence>
<evidence type="ECO:0000313" key="10">
    <source>
        <dbReference type="Proteomes" id="UP000245910"/>
    </source>
</evidence>
<dbReference type="RefSeq" id="XP_025593966.1">
    <property type="nucleotide sequence ID" value="XM_025725360.1"/>
</dbReference>
<organism evidence="9 10">
    <name type="scientific">Fusarium venenatum</name>
    <dbReference type="NCBI Taxonomy" id="56646"/>
    <lineage>
        <taxon>Eukaryota</taxon>
        <taxon>Fungi</taxon>
        <taxon>Dikarya</taxon>
        <taxon>Ascomycota</taxon>
        <taxon>Pezizomycotina</taxon>
        <taxon>Sordariomycetes</taxon>
        <taxon>Hypocreomycetidae</taxon>
        <taxon>Hypocreales</taxon>
        <taxon>Nectriaceae</taxon>
        <taxon>Fusarium</taxon>
    </lineage>
</organism>
<feature type="transmembrane region" description="Helical" evidence="7">
    <location>
        <begin position="128"/>
        <end position="153"/>
    </location>
</feature>
<evidence type="ECO:0000256" key="5">
    <source>
        <dbReference type="ARBA" id="ARBA00038359"/>
    </source>
</evidence>
<dbReference type="PANTHER" id="PTHR33048:SF47">
    <property type="entry name" value="INTEGRAL MEMBRANE PROTEIN-RELATED"/>
    <property type="match status" value="1"/>
</dbReference>
<dbReference type="KEGG" id="fvn:FVRRES_10329"/>
<feature type="transmembrane region" description="Helical" evidence="7">
    <location>
        <begin position="206"/>
        <end position="228"/>
    </location>
</feature>
<evidence type="ECO:0000256" key="6">
    <source>
        <dbReference type="SAM" id="MobiDB-lite"/>
    </source>
</evidence>
<proteinExistence type="inferred from homology"/>
<dbReference type="OrthoDB" id="5417844at2759"/>
<dbReference type="Proteomes" id="UP000245910">
    <property type="component" value="Chromosome III"/>
</dbReference>
<dbReference type="PANTHER" id="PTHR33048">
    <property type="entry name" value="PTH11-LIKE INTEGRAL MEMBRANE PROTEIN (AFU_ORTHOLOGUE AFUA_5G11245)"/>
    <property type="match status" value="1"/>
</dbReference>
<dbReference type="InterPro" id="IPR052337">
    <property type="entry name" value="SAT4-like"/>
</dbReference>
<feature type="compositionally biased region" description="Polar residues" evidence="6">
    <location>
        <begin position="318"/>
        <end position="331"/>
    </location>
</feature>
<feature type="transmembrane region" description="Helical" evidence="7">
    <location>
        <begin position="6"/>
        <end position="29"/>
    </location>
</feature>
<evidence type="ECO:0000313" key="9">
    <source>
        <dbReference type="EMBL" id="CEI70252.1"/>
    </source>
</evidence>
<feature type="compositionally biased region" description="Polar residues" evidence="6">
    <location>
        <begin position="343"/>
        <end position="353"/>
    </location>
</feature>
<evidence type="ECO:0000256" key="7">
    <source>
        <dbReference type="SAM" id="Phobius"/>
    </source>
</evidence>
<evidence type="ECO:0000256" key="3">
    <source>
        <dbReference type="ARBA" id="ARBA00022989"/>
    </source>
</evidence>
<feature type="region of interest" description="Disordered" evidence="6">
    <location>
        <begin position="307"/>
        <end position="387"/>
    </location>
</feature>
<evidence type="ECO:0000256" key="1">
    <source>
        <dbReference type="ARBA" id="ARBA00004141"/>
    </source>
</evidence>
<evidence type="ECO:0000256" key="2">
    <source>
        <dbReference type="ARBA" id="ARBA00022692"/>
    </source>
</evidence>
<reference evidence="10" key="1">
    <citation type="submission" date="2014-10" db="EMBL/GenBank/DDBJ databases">
        <authorList>
            <person name="King R."/>
        </authorList>
    </citation>
    <scope>NUCLEOTIDE SEQUENCE [LARGE SCALE GENOMIC DNA]</scope>
    <source>
        <strain evidence="10">A3/5</strain>
    </source>
</reference>
<keyword evidence="3 7" id="KW-1133">Transmembrane helix</keyword>
<protein>
    <recommendedName>
        <fullName evidence="8">Rhodopsin domain-containing protein</fullName>
    </recommendedName>
</protein>
<evidence type="ECO:0000259" key="8">
    <source>
        <dbReference type="Pfam" id="PF20684"/>
    </source>
</evidence>
<comment type="subcellular location">
    <subcellularLocation>
        <location evidence="1">Membrane</location>
        <topology evidence="1">Multi-pass membrane protein</topology>
    </subcellularLocation>
</comment>
<keyword evidence="4 7" id="KW-0472">Membrane</keyword>